<feature type="compositionally biased region" description="Low complexity" evidence="7">
    <location>
        <begin position="414"/>
        <end position="425"/>
    </location>
</feature>
<evidence type="ECO:0000256" key="3">
    <source>
        <dbReference type="ARBA" id="ARBA00022475"/>
    </source>
</evidence>
<feature type="transmembrane region" description="Helical" evidence="8">
    <location>
        <begin position="323"/>
        <end position="343"/>
    </location>
</feature>
<protein>
    <recommendedName>
        <fullName evidence="11">Dicarboxylate/amino acid:cation symporter</fullName>
    </recommendedName>
</protein>
<dbReference type="AlphaFoldDB" id="A0A1B0ZIH0"/>
<dbReference type="STRING" id="1630135.DAD186_11810"/>
<keyword evidence="4 8" id="KW-0812">Transmembrane</keyword>
<dbReference type="PANTHER" id="PTHR42865">
    <property type="entry name" value="PROTON/GLUTAMATE-ASPARTATE SYMPORTER"/>
    <property type="match status" value="1"/>
</dbReference>
<gene>
    <name evidence="9" type="ORF">DAD186_11810</name>
</gene>
<dbReference type="InterPro" id="IPR036458">
    <property type="entry name" value="Na:dicarbo_symporter_sf"/>
</dbReference>
<dbReference type="SUPFAM" id="SSF118215">
    <property type="entry name" value="Proton glutamate symport protein"/>
    <property type="match status" value="1"/>
</dbReference>
<keyword evidence="2" id="KW-0813">Transport</keyword>
<feature type="region of interest" description="Disordered" evidence="7">
    <location>
        <begin position="402"/>
        <end position="425"/>
    </location>
</feature>
<dbReference type="PANTHER" id="PTHR42865:SF7">
    <property type="entry name" value="PROTON_GLUTAMATE-ASPARTATE SYMPORTER"/>
    <property type="match status" value="1"/>
</dbReference>
<comment type="subcellular location">
    <subcellularLocation>
        <location evidence="1">Cell membrane</location>
        <topology evidence="1">Multi-pass membrane protein</topology>
    </subcellularLocation>
</comment>
<keyword evidence="3" id="KW-1003">Cell membrane</keyword>
<dbReference type="PRINTS" id="PR00173">
    <property type="entry name" value="EDTRNSPORT"/>
</dbReference>
<evidence type="ECO:0008006" key="11">
    <source>
        <dbReference type="Google" id="ProtNLM"/>
    </source>
</evidence>
<evidence type="ECO:0000256" key="5">
    <source>
        <dbReference type="ARBA" id="ARBA00022989"/>
    </source>
</evidence>
<dbReference type="EMBL" id="CP012117">
    <property type="protein sequence ID" value="ANP27731.1"/>
    <property type="molecule type" value="Genomic_DNA"/>
</dbReference>
<keyword evidence="5 8" id="KW-1133">Transmembrane helix</keyword>
<feature type="transmembrane region" description="Helical" evidence="8">
    <location>
        <begin position="74"/>
        <end position="97"/>
    </location>
</feature>
<feature type="transmembrane region" description="Helical" evidence="8">
    <location>
        <begin position="141"/>
        <end position="162"/>
    </location>
</feature>
<dbReference type="PATRIC" id="fig|1630135.4.peg.1182"/>
<keyword evidence="6 8" id="KW-0472">Membrane</keyword>
<evidence type="ECO:0000256" key="2">
    <source>
        <dbReference type="ARBA" id="ARBA00022448"/>
    </source>
</evidence>
<evidence type="ECO:0000313" key="9">
    <source>
        <dbReference type="EMBL" id="ANP27731.1"/>
    </source>
</evidence>
<dbReference type="InterPro" id="IPR001991">
    <property type="entry name" value="Na-dicarboxylate_symporter"/>
</dbReference>
<dbReference type="Pfam" id="PF00375">
    <property type="entry name" value="SDF"/>
    <property type="match status" value="1"/>
</dbReference>
<sequence>MLRNYRFPLIILTCVILGAIAGLVFGPDAAVVKPFGVVFVNMMFTLVVPLVFFSIASSVAAMESAKRLGKIMGSMMLVFISTGILAAIIMLTVLWLFRSSEPLNITLTDPGAVEKPESISDQIVQTLTVSEFGELLSPSNMLALIIFAVLVGFATSGIGKAGDPFREFLKSASAVFLKLVSLVMYYAPIGLGAYFAALIGELGPQLVGGYVRAFVIYFPVTIVYFCVAFTLYAYIAGGTKGIKRFWSNILEPTAIALGTGSSVACLPANLKAAQRAGVPRDIRETIIPIGATIHMEGSVLSAILKISFLFTLFQRDLFTVENMLIAVGIALLSGMVMSGIPSGGFVGELMIITLYGFPTTALPVISIIGTIIDAPATTINAVGDNSSSMLVARMIDGKDWMDKGDRERAEDEALAAAPRAESPAR</sequence>
<dbReference type="RefSeq" id="WP_065247881.1">
    <property type="nucleotide sequence ID" value="NZ_CP012117.1"/>
</dbReference>
<dbReference type="KEGG" id="dva:DAD186_11810"/>
<accession>A0A1B0ZIH0</accession>
<evidence type="ECO:0000256" key="4">
    <source>
        <dbReference type="ARBA" id="ARBA00022692"/>
    </source>
</evidence>
<evidence type="ECO:0000256" key="8">
    <source>
        <dbReference type="SAM" id="Phobius"/>
    </source>
</evidence>
<evidence type="ECO:0000313" key="10">
    <source>
        <dbReference type="Proteomes" id="UP000092596"/>
    </source>
</evidence>
<dbReference type="GO" id="GO:0006835">
    <property type="term" value="P:dicarboxylic acid transport"/>
    <property type="evidence" value="ECO:0007669"/>
    <property type="project" value="TreeGrafter"/>
</dbReference>
<evidence type="ECO:0000256" key="6">
    <source>
        <dbReference type="ARBA" id="ARBA00023136"/>
    </source>
</evidence>
<dbReference type="Proteomes" id="UP000092596">
    <property type="component" value="Chromosome"/>
</dbReference>
<evidence type="ECO:0000256" key="1">
    <source>
        <dbReference type="ARBA" id="ARBA00004651"/>
    </source>
</evidence>
<feature type="compositionally biased region" description="Basic and acidic residues" evidence="7">
    <location>
        <begin position="402"/>
        <end position="411"/>
    </location>
</feature>
<evidence type="ECO:0000256" key="7">
    <source>
        <dbReference type="SAM" id="MobiDB-lite"/>
    </source>
</evidence>
<reference evidence="9 10" key="1">
    <citation type="submission" date="2015-06" db="EMBL/GenBank/DDBJ databases">
        <title>Investigation of pathophysiology for high-risk pregnancy and development of treatment modality based on it.</title>
        <authorList>
            <person name="Kim B.-C."/>
            <person name="Lim S."/>
        </authorList>
    </citation>
    <scope>NUCLEOTIDE SEQUENCE [LARGE SCALE GENOMIC DNA]</scope>
    <source>
        <strain evidence="9 10">AD1-86</strain>
    </source>
</reference>
<dbReference type="Gene3D" id="1.10.3860.10">
    <property type="entry name" value="Sodium:dicarboxylate symporter"/>
    <property type="match status" value="1"/>
</dbReference>
<dbReference type="GO" id="GO:0005886">
    <property type="term" value="C:plasma membrane"/>
    <property type="evidence" value="ECO:0007669"/>
    <property type="project" value="UniProtKB-SubCell"/>
</dbReference>
<feature type="transmembrane region" description="Helical" evidence="8">
    <location>
        <begin position="7"/>
        <end position="26"/>
    </location>
</feature>
<feature type="transmembrane region" description="Helical" evidence="8">
    <location>
        <begin position="38"/>
        <end position="62"/>
    </location>
</feature>
<feature type="transmembrane region" description="Helical" evidence="8">
    <location>
        <begin position="216"/>
        <end position="235"/>
    </location>
</feature>
<feature type="transmembrane region" description="Helical" evidence="8">
    <location>
        <begin position="174"/>
        <end position="196"/>
    </location>
</feature>
<organism evidence="9 10">
    <name type="scientific">Dermabacter vaginalis</name>
    <dbReference type="NCBI Taxonomy" id="1630135"/>
    <lineage>
        <taxon>Bacteria</taxon>
        <taxon>Bacillati</taxon>
        <taxon>Actinomycetota</taxon>
        <taxon>Actinomycetes</taxon>
        <taxon>Micrococcales</taxon>
        <taxon>Dermabacteraceae</taxon>
        <taxon>Dermabacter</taxon>
    </lineage>
</organism>
<dbReference type="GO" id="GO:0015293">
    <property type="term" value="F:symporter activity"/>
    <property type="evidence" value="ECO:0007669"/>
    <property type="project" value="UniProtKB-KW"/>
</dbReference>
<feature type="transmembrane region" description="Helical" evidence="8">
    <location>
        <begin position="349"/>
        <end position="372"/>
    </location>
</feature>
<proteinExistence type="predicted"/>
<name>A0A1B0ZIH0_9MICO</name>